<keyword evidence="1" id="KW-0732">Signal</keyword>
<dbReference type="EMBL" id="BTSX01000006">
    <property type="protein sequence ID" value="GMT02986.1"/>
    <property type="molecule type" value="Genomic_DNA"/>
</dbReference>
<accession>A0AAV5U7W6</accession>
<evidence type="ECO:0000313" key="3">
    <source>
        <dbReference type="Proteomes" id="UP001432027"/>
    </source>
</evidence>
<evidence type="ECO:0000256" key="1">
    <source>
        <dbReference type="SAM" id="SignalP"/>
    </source>
</evidence>
<proteinExistence type="predicted"/>
<name>A0AAV5U7W6_9BILA</name>
<feature type="signal peptide" evidence="1">
    <location>
        <begin position="1"/>
        <end position="19"/>
    </location>
</feature>
<evidence type="ECO:0000313" key="2">
    <source>
        <dbReference type="EMBL" id="GMT02986.1"/>
    </source>
</evidence>
<organism evidence="2 3">
    <name type="scientific">Pristionchus entomophagus</name>
    <dbReference type="NCBI Taxonomy" id="358040"/>
    <lineage>
        <taxon>Eukaryota</taxon>
        <taxon>Metazoa</taxon>
        <taxon>Ecdysozoa</taxon>
        <taxon>Nematoda</taxon>
        <taxon>Chromadorea</taxon>
        <taxon>Rhabditida</taxon>
        <taxon>Rhabditina</taxon>
        <taxon>Diplogasteromorpha</taxon>
        <taxon>Diplogasteroidea</taxon>
        <taxon>Neodiplogasteridae</taxon>
        <taxon>Pristionchus</taxon>
    </lineage>
</organism>
<reference evidence="2" key="1">
    <citation type="submission" date="2023-10" db="EMBL/GenBank/DDBJ databases">
        <title>Genome assembly of Pristionchus species.</title>
        <authorList>
            <person name="Yoshida K."/>
            <person name="Sommer R.J."/>
        </authorList>
    </citation>
    <scope>NUCLEOTIDE SEQUENCE</scope>
    <source>
        <strain evidence="2">RS0144</strain>
    </source>
</reference>
<keyword evidence="3" id="KW-1185">Reference proteome</keyword>
<comment type="caution">
    <text evidence="2">The sequence shown here is derived from an EMBL/GenBank/DDBJ whole genome shotgun (WGS) entry which is preliminary data.</text>
</comment>
<feature type="chain" id="PRO_5043741928" evidence="1">
    <location>
        <begin position="20"/>
        <end position="60"/>
    </location>
</feature>
<sequence>HMQLVVHALLISLSTRCGLKSTTDPSAHFHRRELESQTKPSMRMLSLVFARSFLAQYEFS</sequence>
<dbReference type="Proteomes" id="UP001432027">
    <property type="component" value="Unassembled WGS sequence"/>
</dbReference>
<feature type="non-terminal residue" evidence="2">
    <location>
        <position position="60"/>
    </location>
</feature>
<dbReference type="AlphaFoldDB" id="A0AAV5U7W6"/>
<gene>
    <name evidence="2" type="ORF">PENTCL1PPCAC_25160</name>
</gene>
<feature type="non-terminal residue" evidence="2">
    <location>
        <position position="1"/>
    </location>
</feature>
<protein>
    <submittedName>
        <fullName evidence="2">Uncharacterized protein</fullName>
    </submittedName>
</protein>